<evidence type="ECO:0008006" key="3">
    <source>
        <dbReference type="Google" id="ProtNLM"/>
    </source>
</evidence>
<dbReference type="Proteomes" id="UP000007883">
    <property type="component" value="Chromosome"/>
</dbReference>
<organism evidence="1 2">
    <name type="scientific">Rubrivivax gelatinosus (strain NBRC 100245 / IL144)</name>
    <dbReference type="NCBI Taxonomy" id="983917"/>
    <lineage>
        <taxon>Bacteria</taxon>
        <taxon>Pseudomonadati</taxon>
        <taxon>Pseudomonadota</taxon>
        <taxon>Betaproteobacteria</taxon>
        <taxon>Burkholderiales</taxon>
        <taxon>Sphaerotilaceae</taxon>
        <taxon>Rubrivivax</taxon>
    </lineage>
</organism>
<dbReference type="STRING" id="983917.RGE_18240"/>
<name>I0HQ78_RUBGI</name>
<reference evidence="1 2" key="1">
    <citation type="journal article" date="2012" name="J. Bacteriol.">
        <title>Complete genome sequence of phototrophic betaproteobacterium Rubrivivax gelatinosus IL144.</title>
        <authorList>
            <person name="Nagashima S."/>
            <person name="Kamimura A."/>
            <person name="Shimizu T."/>
            <person name="Nakamura-isaki S."/>
            <person name="Aono E."/>
            <person name="Sakamoto K."/>
            <person name="Ichikawa N."/>
            <person name="Nakazawa H."/>
            <person name="Sekine M."/>
            <person name="Yamazaki S."/>
            <person name="Fujita N."/>
            <person name="Shimada K."/>
            <person name="Hanada S."/>
            <person name="Nagashima K.V.P."/>
        </authorList>
    </citation>
    <scope>NUCLEOTIDE SEQUENCE [LARGE SCALE GENOMIC DNA]</scope>
    <source>
        <strain evidence="2">NBRC 100245 / IL144</strain>
    </source>
</reference>
<protein>
    <recommendedName>
        <fullName evidence="3">SapC protein</fullName>
    </recommendedName>
</protein>
<dbReference type="eggNOG" id="COG1262">
    <property type="taxonomic scope" value="Bacteria"/>
</dbReference>
<dbReference type="HOGENOM" id="CLU_074824_1_1_4"/>
<dbReference type="KEGG" id="rge:RGE_18240"/>
<dbReference type="InterPro" id="IPR010836">
    <property type="entry name" value="SapC"/>
</dbReference>
<evidence type="ECO:0000313" key="2">
    <source>
        <dbReference type="Proteomes" id="UP000007883"/>
    </source>
</evidence>
<dbReference type="PATRIC" id="fig|983917.3.peg.1764"/>
<evidence type="ECO:0000313" key="1">
    <source>
        <dbReference type="EMBL" id="BAL95165.1"/>
    </source>
</evidence>
<dbReference type="RefSeq" id="WP_014428028.1">
    <property type="nucleotide sequence ID" value="NC_017075.1"/>
</dbReference>
<dbReference type="Pfam" id="PF07277">
    <property type="entry name" value="SapC"/>
    <property type="match status" value="1"/>
</dbReference>
<keyword evidence="2" id="KW-1185">Reference proteome</keyword>
<gene>
    <name evidence="1" type="ordered locus">RGE_18240</name>
</gene>
<proteinExistence type="predicted"/>
<sequence>MINPLLHRKPVPVDRNEHRSVQLTLPVQDWSIASELNSVFIAASEFADVAREFPILFVQAGTDEAGKPEIAPIAVFGLVQKQNLFVEQGGWRATSMPTTLRIYPFCVGRVDAERWAVCLDAGWSGVVSEGGHALFGADGEPTDMLKDVGRQLEAFEAVTQQTRVLFRRLRDLDLLRPMRFDAKLPDGSTLGVDGFLTVDEQKLQALDAATVYELFKSGLLGLVHAHMVSLGHVRKLLDWHIARLPAAPAA</sequence>
<dbReference type="EMBL" id="AP012320">
    <property type="protein sequence ID" value="BAL95165.1"/>
    <property type="molecule type" value="Genomic_DNA"/>
</dbReference>
<accession>I0HQ78</accession>
<dbReference type="AlphaFoldDB" id="I0HQ78"/>